<evidence type="ECO:0000256" key="5">
    <source>
        <dbReference type="ARBA" id="ARBA00022679"/>
    </source>
</evidence>
<dbReference type="EC" id="2.7.13.3" evidence="2"/>
<dbReference type="Gene3D" id="3.30.450.20">
    <property type="entry name" value="PAS domain"/>
    <property type="match status" value="3"/>
</dbReference>
<dbReference type="PANTHER" id="PTHR41523">
    <property type="entry name" value="TWO-COMPONENT SYSTEM SENSOR PROTEIN"/>
    <property type="match status" value="1"/>
</dbReference>
<keyword evidence="7 10" id="KW-0418">Kinase</keyword>
<dbReference type="SMART" id="SM00091">
    <property type="entry name" value="PAS"/>
    <property type="match status" value="3"/>
</dbReference>
<dbReference type="InterPro" id="IPR011102">
    <property type="entry name" value="Sig_transdc_His_kinase_HWE"/>
</dbReference>
<name>A0A679KAR2_9HYPH</name>
<dbReference type="Pfam" id="PF08447">
    <property type="entry name" value="PAS_3"/>
    <property type="match status" value="1"/>
</dbReference>
<sequence length="576" mass="62900">MPGDARSPADPYRRGFEEAGIGLVIVDPATNRIYDANRFLTTLLGYEAGSLPGQPVTVFGDDPDLLSAGIRRWTTTSGTPLDVRIRPSAATDEGHLRTFVVERVDADDIVRSEENRAALTAAGLGEWRIDLADGLLRVSRRAAHILGFPPGTSLTWPQVAGLMEAPEVERVKATARAAMRAGTPFAIEARLRRAGDDIEIRVSARGQAIGAVGDRSGIVVGVLQDVTTRVGARDALRESEERLRIATSLAELGIFEWHMLDDQAVWENERMFAIFGRRPEEGALGKREFLSTVLHPDDRPAFRRAISTALREDSTLQASGRIQRAHDGAWRIIDMAGRFESDAPDRLPRRLIGVVADVTERRIAEERQALLIRELHHRVKNTLATVQAIVGSTARTASSIESFYEAFVGRIMSLAHTHSVLTEDTWQTASLRNLLENELRPYGDGASDGPGARRIVLDGPPVDLASEIAVPIGMAIHELTTNAAKHGALSTQEGRVTITWNVTEDADGKTLHLEWSESDGPPVRPPTRQGFGSRLLQRVLTAQVRADIATSYPPEGFRLTMTAPLPARTEGLNPLA</sequence>
<dbReference type="CDD" id="cd00130">
    <property type="entry name" value="PAS"/>
    <property type="match status" value="2"/>
</dbReference>
<dbReference type="PROSITE" id="PS50112">
    <property type="entry name" value="PAS"/>
    <property type="match status" value="1"/>
</dbReference>
<dbReference type="GO" id="GO:0005524">
    <property type="term" value="F:ATP binding"/>
    <property type="evidence" value="ECO:0007669"/>
    <property type="project" value="UniProtKB-KW"/>
</dbReference>
<evidence type="ECO:0000256" key="8">
    <source>
        <dbReference type="ARBA" id="ARBA00022840"/>
    </source>
</evidence>
<dbReference type="EMBL" id="LR743511">
    <property type="protein sequence ID" value="CAA2144169.1"/>
    <property type="molecule type" value="Genomic_DNA"/>
</dbReference>
<dbReference type="Gene3D" id="3.30.565.10">
    <property type="entry name" value="Histidine kinase-like ATPase, C-terminal domain"/>
    <property type="match status" value="1"/>
</dbReference>
<reference evidence="10" key="1">
    <citation type="submission" date="2019-12" db="EMBL/GenBank/DDBJ databases">
        <authorList>
            <person name="Cremers G."/>
        </authorList>
    </citation>
    <scope>NUCLEOTIDE SEQUENCE</scope>
    <source>
        <strain evidence="10">Mbul2</strain>
    </source>
</reference>
<evidence type="ECO:0000256" key="2">
    <source>
        <dbReference type="ARBA" id="ARBA00012438"/>
    </source>
</evidence>
<dbReference type="PANTHER" id="PTHR41523:SF8">
    <property type="entry name" value="ETHYLENE RESPONSE SENSOR PROTEIN"/>
    <property type="match status" value="1"/>
</dbReference>
<proteinExistence type="predicted"/>
<dbReference type="InterPro" id="IPR013655">
    <property type="entry name" value="PAS_fold_3"/>
</dbReference>
<dbReference type="InterPro" id="IPR035965">
    <property type="entry name" value="PAS-like_dom_sf"/>
</dbReference>
<dbReference type="Pfam" id="PF07536">
    <property type="entry name" value="HWE_HK"/>
    <property type="match status" value="1"/>
</dbReference>
<dbReference type="SMART" id="SM00911">
    <property type="entry name" value="HWE_HK"/>
    <property type="match status" value="1"/>
</dbReference>
<keyword evidence="5 10" id="KW-0808">Transferase</keyword>
<keyword evidence="8" id="KW-0067">ATP-binding</keyword>
<dbReference type="InterPro" id="IPR000014">
    <property type="entry name" value="PAS"/>
</dbReference>
<evidence type="ECO:0000256" key="1">
    <source>
        <dbReference type="ARBA" id="ARBA00000085"/>
    </source>
</evidence>
<evidence type="ECO:0000313" key="10">
    <source>
        <dbReference type="EMBL" id="CAA2144169.1"/>
    </source>
</evidence>
<evidence type="ECO:0000256" key="6">
    <source>
        <dbReference type="ARBA" id="ARBA00022741"/>
    </source>
</evidence>
<feature type="domain" description="PAS" evidence="9">
    <location>
        <begin position="239"/>
        <end position="313"/>
    </location>
</feature>
<gene>
    <name evidence="10" type="ORF">MBLL_03287</name>
</gene>
<dbReference type="NCBIfam" id="TIGR00229">
    <property type="entry name" value="sensory_box"/>
    <property type="match status" value="1"/>
</dbReference>
<comment type="catalytic activity">
    <reaction evidence="1">
        <text>ATP + protein L-histidine = ADP + protein N-phospho-L-histidine.</text>
        <dbReference type="EC" id="2.7.13.3"/>
    </reaction>
</comment>
<organism evidence="10">
    <name type="scientific">Methylobacterium bullatum</name>
    <dbReference type="NCBI Taxonomy" id="570505"/>
    <lineage>
        <taxon>Bacteria</taxon>
        <taxon>Pseudomonadati</taxon>
        <taxon>Pseudomonadota</taxon>
        <taxon>Alphaproteobacteria</taxon>
        <taxon>Hyphomicrobiales</taxon>
        <taxon>Methylobacteriaceae</taxon>
        <taxon>Methylobacterium</taxon>
    </lineage>
</organism>
<dbReference type="GO" id="GO:0004673">
    <property type="term" value="F:protein histidine kinase activity"/>
    <property type="evidence" value="ECO:0007669"/>
    <property type="project" value="UniProtKB-EC"/>
</dbReference>
<accession>A0A679KAR2</accession>
<dbReference type="AlphaFoldDB" id="A0A679KAR2"/>
<keyword evidence="6" id="KW-0547">Nucleotide-binding</keyword>
<protein>
    <recommendedName>
        <fullName evidence="3">Blue-light-activated histidine kinase</fullName>
        <ecNumber evidence="2">2.7.13.3</ecNumber>
    </recommendedName>
</protein>
<evidence type="ECO:0000256" key="4">
    <source>
        <dbReference type="ARBA" id="ARBA00022553"/>
    </source>
</evidence>
<dbReference type="InterPro" id="IPR036890">
    <property type="entry name" value="HATPase_C_sf"/>
</dbReference>
<evidence type="ECO:0000259" key="9">
    <source>
        <dbReference type="PROSITE" id="PS50112"/>
    </source>
</evidence>
<evidence type="ECO:0000256" key="7">
    <source>
        <dbReference type="ARBA" id="ARBA00022777"/>
    </source>
</evidence>
<evidence type="ECO:0000256" key="3">
    <source>
        <dbReference type="ARBA" id="ARBA00021740"/>
    </source>
</evidence>
<dbReference type="SUPFAM" id="SSF55785">
    <property type="entry name" value="PYP-like sensor domain (PAS domain)"/>
    <property type="match status" value="3"/>
</dbReference>
<keyword evidence="4" id="KW-0597">Phosphoprotein</keyword>